<feature type="region of interest" description="Disordered" evidence="4">
    <location>
        <begin position="1176"/>
        <end position="1254"/>
    </location>
</feature>
<keyword evidence="1" id="KW-0479">Metal-binding</keyword>
<reference evidence="6" key="1">
    <citation type="submission" date="2022-01" db="EMBL/GenBank/DDBJ databases">
        <title>Comparative genomics reveals a dynamic genome evolution in the ectomycorrhizal milk-cap (Lactarius) mushrooms.</title>
        <authorList>
            <consortium name="DOE Joint Genome Institute"/>
            <person name="Lebreton A."/>
            <person name="Tang N."/>
            <person name="Kuo A."/>
            <person name="LaButti K."/>
            <person name="Drula E."/>
            <person name="Barry K."/>
            <person name="Clum A."/>
            <person name="Lipzen A."/>
            <person name="Mousain D."/>
            <person name="Ng V."/>
            <person name="Wang R."/>
            <person name="Wang X."/>
            <person name="Dai Y."/>
            <person name="Henrissat B."/>
            <person name="Grigoriev I.V."/>
            <person name="Guerin-Laguette A."/>
            <person name="Yu F."/>
            <person name="Martin F.M."/>
        </authorList>
    </citation>
    <scope>NUCLEOTIDE SEQUENCE</scope>
    <source>
        <strain evidence="6">QP</strain>
    </source>
</reference>
<keyword evidence="3" id="KW-0862">Zinc</keyword>
<dbReference type="InterPro" id="IPR000433">
    <property type="entry name" value="Znf_ZZ"/>
</dbReference>
<dbReference type="Proteomes" id="UP001201163">
    <property type="component" value="Unassembled WGS sequence"/>
</dbReference>
<dbReference type="EMBL" id="JAKELL010000046">
    <property type="protein sequence ID" value="KAH8987638.1"/>
    <property type="molecule type" value="Genomic_DNA"/>
</dbReference>
<dbReference type="InterPro" id="IPR018247">
    <property type="entry name" value="EF_Hand_1_Ca_BS"/>
</dbReference>
<feature type="compositionally biased region" description="Polar residues" evidence="4">
    <location>
        <begin position="1231"/>
        <end position="1252"/>
    </location>
</feature>
<proteinExistence type="predicted"/>
<keyword evidence="2" id="KW-0863">Zinc-finger</keyword>
<evidence type="ECO:0000313" key="7">
    <source>
        <dbReference type="Proteomes" id="UP001201163"/>
    </source>
</evidence>
<feature type="compositionally biased region" description="Low complexity" evidence="4">
    <location>
        <begin position="10"/>
        <end position="21"/>
    </location>
</feature>
<protein>
    <recommendedName>
        <fullName evidence="5">ZZ-type domain-containing protein</fullName>
    </recommendedName>
</protein>
<comment type="caution">
    <text evidence="6">The sequence shown here is derived from an EMBL/GenBank/DDBJ whole genome shotgun (WGS) entry which is preliminary data.</text>
</comment>
<sequence>MPFFSLLRKSSQPSLASPASADVASGPFPENPDKLPQRRRKTEPIPSFPRSWRRKAAFSVSRASSSPPIEPALSVTPKVETPAPDTAIREMPTPMPLPTGPDVFVNLTMLPSTEIIPTISPESDLLAATWDEVKDGPKGVSIDRSLDVLGDAMTAAQSNAAPFTPLITAAASAVGQTEIGKVVKEGIDRFFDGMPVLMNALDELKALHPFVGVVVLAFTAVYTLEQKRRDNEKKIIALYVEMKDMMGVLLLLRDVQNDKLVAPDGRSIEDRLKTLVERTADDIKLCSNVCDTYAKKKLLAKVFLGPVWDDKLLSWVTLFSKRRQEFEFELSIHTSQGVDKANVKLDVIGDATRALDEKMDVLKAMFEQLVSPEQKQLAATVAANGGVKALRNNDKMLLELERTASKAPSASSAEGHRGPRAKASDVNPNADALRADVFEDPDAAVAKNQVVYFRKFEAQKRQIIDELTFVVKRESDRVIQEMKGGPHDRIRDRTIYEIWTEMGWRGNVKARHFVLALRDHYLEKLAVEADGVPGMSGGSINSSRNPDAWALKFVDVTRLQPISEAFDDDASGFITISEMNRFTGSRPADWSLPHWVAFWAVGYRASIIDYANKIEELLAKMEGIRAEVLPPNRRAFDDYFRFVWEAVHTLTVAVTPLQPEPGPSTSDRFKSHLEAEEARLSTNLKAVDYTIDGTDTLTLITGVGRIEKTVFPLIYLLLKRHYEIMRTMRTKVLDPRELGSGRDSIYNVNVVTYQRMNDLTNIFIQQKHNPEKQFQNFAYGIFKYLHCQNDLWSAEYVRNLDPRVIPYDDVNEDKDVKLEEILKYEYKDELALDDWVYDGHSIDDTPNYSDVEPPIKDILGDWHGYFYEGDGIRETAGVDTMMTFVLEPADGEHELKADAWSNRGRYTITGSWCKGENDAMEVKLKMTYQSASWSVFFSGRFDAERDALTGVWGLSAGAENSNGLMEFRRILPRYLTVYPSIKELSDNKSRALWGFAIAAVRNDVLRERWSWSYFAQRREDREAVISLGIRYLYFGKPINSEEDQLFSAAKLRLTAADACFYTSIINRTLANTWVHVNAFCDWCGGRIGGARLLCLDCEYKNTDTFGALDLCCAKECMAARITHSQDLKVPHEPSHRLVKVRPVVHYRQHGRVHTAALAAFRRVQTLCMKIAESHQQLEETDAKGEETDQNTKNASSPEPGPEEKPSGLGDGKPGDDPNVPGDTAVEVNDVGDTSQDPSGENSQGRTQPQESGPSCGKCMGRLLFPCWYCTKCEDDLFLCDSCDREGVPELMRSSGKHTEDHHLIRCLVPEKDDDTLSSTERRLISLEDQLNNMHSRFDNTQTRFDNMQSQFDSMQSRFDDLTQDLTSRIGNIEQLLHRLAAAVTSGRSA</sequence>
<evidence type="ECO:0000256" key="2">
    <source>
        <dbReference type="ARBA" id="ARBA00022771"/>
    </source>
</evidence>
<feature type="region of interest" description="Disordered" evidence="4">
    <location>
        <begin position="1"/>
        <end position="79"/>
    </location>
</feature>
<dbReference type="PROSITE" id="PS01357">
    <property type="entry name" value="ZF_ZZ_1"/>
    <property type="match status" value="1"/>
</dbReference>
<evidence type="ECO:0000256" key="1">
    <source>
        <dbReference type="ARBA" id="ARBA00022723"/>
    </source>
</evidence>
<evidence type="ECO:0000259" key="5">
    <source>
        <dbReference type="PROSITE" id="PS01357"/>
    </source>
</evidence>
<dbReference type="Gene3D" id="1.20.5.170">
    <property type="match status" value="1"/>
</dbReference>
<feature type="region of interest" description="Disordered" evidence="4">
    <location>
        <begin position="402"/>
        <end position="426"/>
    </location>
</feature>
<evidence type="ECO:0000256" key="3">
    <source>
        <dbReference type="ARBA" id="ARBA00022833"/>
    </source>
</evidence>
<gene>
    <name evidence="6" type="ORF">EDB92DRAFT_1875494</name>
</gene>
<dbReference type="PROSITE" id="PS00018">
    <property type="entry name" value="EF_HAND_1"/>
    <property type="match status" value="1"/>
</dbReference>
<evidence type="ECO:0000256" key="4">
    <source>
        <dbReference type="SAM" id="MobiDB-lite"/>
    </source>
</evidence>
<feature type="domain" description="ZZ-type" evidence="5">
    <location>
        <begin position="1255"/>
        <end position="1282"/>
    </location>
</feature>
<dbReference type="GO" id="GO:0008270">
    <property type="term" value="F:zinc ion binding"/>
    <property type="evidence" value="ECO:0007669"/>
    <property type="project" value="UniProtKB-KW"/>
</dbReference>
<keyword evidence="7" id="KW-1185">Reference proteome</keyword>
<accession>A0AAD4QBL6</accession>
<name>A0AAD4QBL6_9AGAM</name>
<organism evidence="6 7">
    <name type="scientific">Lactarius akahatsu</name>
    <dbReference type="NCBI Taxonomy" id="416441"/>
    <lineage>
        <taxon>Eukaryota</taxon>
        <taxon>Fungi</taxon>
        <taxon>Dikarya</taxon>
        <taxon>Basidiomycota</taxon>
        <taxon>Agaricomycotina</taxon>
        <taxon>Agaricomycetes</taxon>
        <taxon>Russulales</taxon>
        <taxon>Russulaceae</taxon>
        <taxon>Lactarius</taxon>
    </lineage>
</organism>
<feature type="compositionally biased region" description="Basic and acidic residues" evidence="4">
    <location>
        <begin position="1176"/>
        <end position="1186"/>
    </location>
</feature>
<evidence type="ECO:0000313" key="6">
    <source>
        <dbReference type="EMBL" id="KAH8987638.1"/>
    </source>
</evidence>